<dbReference type="EMBL" id="CP018889">
    <property type="protein sequence ID" value="AUI69461.1"/>
    <property type="molecule type" value="Genomic_DNA"/>
</dbReference>
<reference evidence="2" key="1">
    <citation type="submission" date="2016-12" db="EMBL/GenBank/DDBJ databases">
        <title>Complete Genome Sequence of Beggiatoa leptomitiformis D-401.</title>
        <authorList>
            <person name="Fomenkov A."/>
            <person name="Vincze T."/>
            <person name="Grabovich M."/>
            <person name="Anton B.P."/>
            <person name="Dubinina G."/>
            <person name="Orlova M."/>
            <person name="Belousova E."/>
            <person name="Roberts R.J."/>
        </authorList>
    </citation>
    <scope>NUCLEOTIDE SEQUENCE [LARGE SCALE GENOMIC DNA]</scope>
    <source>
        <strain evidence="2">D-401</strain>
    </source>
</reference>
<dbReference type="KEGG" id="blep:AL038_11580"/>
<dbReference type="STRING" id="288004.AL038_11580"/>
<name>A0A2N9YFX2_9GAMM</name>
<proteinExistence type="predicted"/>
<organism evidence="1 2">
    <name type="scientific">Beggiatoa leptomitoformis</name>
    <dbReference type="NCBI Taxonomy" id="288004"/>
    <lineage>
        <taxon>Bacteria</taxon>
        <taxon>Pseudomonadati</taxon>
        <taxon>Pseudomonadota</taxon>
        <taxon>Gammaproteobacteria</taxon>
        <taxon>Thiotrichales</taxon>
        <taxon>Thiotrichaceae</taxon>
        <taxon>Beggiatoa</taxon>
    </lineage>
</organism>
<accession>A0A2N9YFX2</accession>
<protein>
    <submittedName>
        <fullName evidence="1">Uncharacterized protein</fullName>
    </submittedName>
</protein>
<gene>
    <name evidence="1" type="ORF">BLE401_12695</name>
</gene>
<evidence type="ECO:0000313" key="1">
    <source>
        <dbReference type="EMBL" id="AUI69461.1"/>
    </source>
</evidence>
<dbReference type="RefSeq" id="WP_062153005.1">
    <property type="nucleotide sequence ID" value="NZ_CP012373.2"/>
</dbReference>
<keyword evidence="2" id="KW-1185">Reference proteome</keyword>
<dbReference type="AlphaFoldDB" id="A0A2N9YFX2"/>
<dbReference type="Proteomes" id="UP000234271">
    <property type="component" value="Chromosome"/>
</dbReference>
<evidence type="ECO:0000313" key="2">
    <source>
        <dbReference type="Proteomes" id="UP000234271"/>
    </source>
</evidence>
<sequence length="73" mass="8358">MASKEEINSAIKNKGMTQGSWARVKGFNESNVRNFIARYADKEIKPRSISYAQIDEAFKADFGFSIRKDHEND</sequence>